<sequence length="100" mass="10245">MSGISKEDLGAVFAQIETLVKANGLSGPQYFLLGIELRDGLLQLGARLFPELTPEKIQALAAAGAAGVPPPAAAAAAAPAPRASAPQFIPPSFEIPRNQL</sequence>
<organism evidence="1 2">
    <name type="scientific">Vanrija pseudolonga</name>
    <dbReference type="NCBI Taxonomy" id="143232"/>
    <lineage>
        <taxon>Eukaryota</taxon>
        <taxon>Fungi</taxon>
        <taxon>Dikarya</taxon>
        <taxon>Basidiomycota</taxon>
        <taxon>Agaricomycotina</taxon>
        <taxon>Tremellomycetes</taxon>
        <taxon>Trichosporonales</taxon>
        <taxon>Trichosporonaceae</taxon>
        <taxon>Vanrija</taxon>
    </lineage>
</organism>
<dbReference type="Proteomes" id="UP000827549">
    <property type="component" value="Chromosome 1"/>
</dbReference>
<keyword evidence="2" id="KW-1185">Reference proteome</keyword>
<dbReference type="GeneID" id="87804513"/>
<accession>A0AAF0Y6J1</accession>
<dbReference type="AlphaFoldDB" id="A0AAF0Y6J1"/>
<reference evidence="1" key="1">
    <citation type="submission" date="2023-10" db="EMBL/GenBank/DDBJ databases">
        <authorList>
            <person name="Noh H."/>
        </authorList>
    </citation>
    <scope>NUCLEOTIDE SEQUENCE</scope>
    <source>
        <strain evidence="1">DUCC4014</strain>
    </source>
</reference>
<dbReference type="EMBL" id="CP086714">
    <property type="protein sequence ID" value="WOO77693.1"/>
    <property type="molecule type" value="Genomic_DNA"/>
</dbReference>
<dbReference type="RefSeq" id="XP_062623725.1">
    <property type="nucleotide sequence ID" value="XM_062767741.1"/>
</dbReference>
<evidence type="ECO:0000313" key="1">
    <source>
        <dbReference type="EMBL" id="WOO77693.1"/>
    </source>
</evidence>
<gene>
    <name evidence="1" type="ORF">LOC62_01G001256</name>
</gene>
<evidence type="ECO:0000313" key="2">
    <source>
        <dbReference type="Proteomes" id="UP000827549"/>
    </source>
</evidence>
<protein>
    <submittedName>
        <fullName evidence="1">Uncharacterized protein</fullName>
    </submittedName>
</protein>
<name>A0AAF0Y6J1_9TREE</name>
<proteinExistence type="predicted"/>